<gene>
    <name evidence="8" type="ORF">TISLANDTSLP1_11070</name>
</gene>
<dbReference type="PANTHER" id="PTHR30473:SF1">
    <property type="entry name" value="PHOH-LIKE PROTEIN"/>
    <property type="match status" value="1"/>
</dbReference>
<comment type="subcellular location">
    <subcellularLocation>
        <location evidence="1">Cytoplasm</location>
    </subcellularLocation>
</comment>
<evidence type="ECO:0000313" key="8">
    <source>
        <dbReference type="EMBL" id="GLI53414.1"/>
    </source>
</evidence>
<dbReference type="EMBL" id="BSDX01000001">
    <property type="protein sequence ID" value="GLI53414.1"/>
    <property type="molecule type" value="Genomic_DNA"/>
</dbReference>
<dbReference type="GO" id="GO:0005524">
    <property type="term" value="F:ATP binding"/>
    <property type="evidence" value="ECO:0007669"/>
    <property type="project" value="UniProtKB-KW"/>
</dbReference>
<evidence type="ECO:0000256" key="6">
    <source>
        <dbReference type="ARBA" id="ARBA00039970"/>
    </source>
</evidence>
<dbReference type="Proteomes" id="UP001144297">
    <property type="component" value="Unassembled WGS sequence"/>
</dbReference>
<keyword evidence="4" id="KW-0547">Nucleotide-binding</keyword>
<dbReference type="PANTHER" id="PTHR30473">
    <property type="entry name" value="PROTEIN PHOH"/>
    <property type="match status" value="1"/>
</dbReference>
<comment type="caution">
    <text evidence="8">The sequence shown here is derived from an EMBL/GenBank/DDBJ whole genome shotgun (WGS) entry which is preliminary data.</text>
</comment>
<organism evidence="8 9">
    <name type="scientific">Thermodesulfovibrio yellowstonii</name>
    <dbReference type="NCBI Taxonomy" id="28262"/>
    <lineage>
        <taxon>Bacteria</taxon>
        <taxon>Pseudomonadati</taxon>
        <taxon>Nitrospirota</taxon>
        <taxon>Thermodesulfovibrionia</taxon>
        <taxon>Thermodesulfovibrionales</taxon>
        <taxon>Thermodesulfovibrionaceae</taxon>
        <taxon>Thermodesulfovibrio</taxon>
    </lineage>
</organism>
<evidence type="ECO:0000259" key="7">
    <source>
        <dbReference type="Pfam" id="PF02562"/>
    </source>
</evidence>
<dbReference type="SUPFAM" id="SSF52540">
    <property type="entry name" value="P-loop containing nucleoside triphosphate hydrolases"/>
    <property type="match status" value="1"/>
</dbReference>
<dbReference type="InterPro" id="IPR003714">
    <property type="entry name" value="PhoH"/>
</dbReference>
<evidence type="ECO:0000256" key="1">
    <source>
        <dbReference type="ARBA" id="ARBA00004496"/>
    </source>
</evidence>
<dbReference type="FunFam" id="3.40.50.300:FF:000013">
    <property type="entry name" value="PhoH family ATPase"/>
    <property type="match status" value="1"/>
</dbReference>
<accession>A0A9W6GGC1</accession>
<dbReference type="Gene3D" id="3.40.50.300">
    <property type="entry name" value="P-loop containing nucleotide triphosphate hydrolases"/>
    <property type="match status" value="1"/>
</dbReference>
<evidence type="ECO:0000313" key="9">
    <source>
        <dbReference type="Proteomes" id="UP001144297"/>
    </source>
</evidence>
<protein>
    <recommendedName>
        <fullName evidence="6">PhoH-like protein</fullName>
    </recommendedName>
</protein>
<comment type="similarity">
    <text evidence="2">Belongs to the PhoH family.</text>
</comment>
<dbReference type="InterPro" id="IPR027417">
    <property type="entry name" value="P-loop_NTPase"/>
</dbReference>
<dbReference type="InterPro" id="IPR051451">
    <property type="entry name" value="PhoH2-like"/>
</dbReference>
<evidence type="ECO:0000256" key="4">
    <source>
        <dbReference type="ARBA" id="ARBA00022741"/>
    </source>
</evidence>
<proteinExistence type="inferred from homology"/>
<dbReference type="Pfam" id="PF02562">
    <property type="entry name" value="PhoH"/>
    <property type="match status" value="1"/>
</dbReference>
<evidence type="ECO:0000256" key="2">
    <source>
        <dbReference type="ARBA" id="ARBA00010393"/>
    </source>
</evidence>
<dbReference type="AlphaFoldDB" id="A0A9W6GGC1"/>
<reference evidence="8" key="1">
    <citation type="submission" date="2022-12" db="EMBL/GenBank/DDBJ databases">
        <title>Reference genome sequencing for broad-spectrum identification of bacterial and archaeal isolates by mass spectrometry.</title>
        <authorList>
            <person name="Sekiguchi Y."/>
            <person name="Tourlousse D.M."/>
        </authorList>
    </citation>
    <scope>NUCLEOTIDE SEQUENCE</scope>
    <source>
        <strain evidence="8">TSL-P1</strain>
    </source>
</reference>
<evidence type="ECO:0000256" key="3">
    <source>
        <dbReference type="ARBA" id="ARBA00022490"/>
    </source>
</evidence>
<keyword evidence="3" id="KW-0963">Cytoplasm</keyword>
<keyword evidence="5" id="KW-0067">ATP-binding</keyword>
<sequence length="301" mass="33972">MDKIFQLIEDALNVTLNVRGNKLIIQGEDERDIEKVEKIIEEIRTVNREGYIIKPEDIIHSIQGLKEGKPVSILSLFKGGIPIPSKKRVIIPKTEMQKAYMEAMLKYDIVFGIGPAGTGKTYLAMAMAIHFLLTRQVSRIVLVRPAVEAGEKLGFLPGAIEEKVSPYLRPLYDALYDMLDLDRASKLIEKGAIEIAPLAFMRGRTLNDAFIILDEAQNTTTEQMKMYLTRLGFGSKTVITGDITQIDLPPQKISGLVEALKILKDVQGIKIIYFTEKDVVRHRLVQEIIKAYEKHERQPPT</sequence>
<keyword evidence="9" id="KW-1185">Reference proteome</keyword>
<dbReference type="GO" id="GO:0005829">
    <property type="term" value="C:cytosol"/>
    <property type="evidence" value="ECO:0007669"/>
    <property type="project" value="TreeGrafter"/>
</dbReference>
<name>A0A9W6GGC1_9BACT</name>
<feature type="domain" description="PhoH-like protein" evidence="7">
    <location>
        <begin position="90"/>
        <end position="293"/>
    </location>
</feature>
<evidence type="ECO:0000256" key="5">
    <source>
        <dbReference type="ARBA" id="ARBA00022840"/>
    </source>
</evidence>